<evidence type="ECO:0000256" key="4">
    <source>
        <dbReference type="ARBA" id="ARBA00022692"/>
    </source>
</evidence>
<keyword evidence="8" id="KW-0732">Signal</keyword>
<evidence type="ECO:0000256" key="1">
    <source>
        <dbReference type="ARBA" id="ARBA00004141"/>
    </source>
</evidence>
<dbReference type="PANTHER" id="PTHR11958:SF99">
    <property type="entry name" value="SODIUM-DEPENDENT EXCITATORY AMINO ACID TRANSPORTER GLT-6-RELATED"/>
    <property type="match status" value="1"/>
</dbReference>
<dbReference type="InterPro" id="IPR001991">
    <property type="entry name" value="Na-dicarboxylate_symporter"/>
</dbReference>
<comment type="subcellular location">
    <subcellularLocation>
        <location evidence="1 7">Membrane</location>
        <topology evidence="1 7">Multi-pass membrane protein</topology>
    </subcellularLocation>
</comment>
<accession>A0A7R9M7X0</accession>
<name>A0A7R9M7X0_9ACAR</name>
<dbReference type="EMBL" id="OC922122">
    <property type="protein sequence ID" value="CAD7653941.1"/>
    <property type="molecule type" value="Genomic_DNA"/>
</dbReference>
<keyword evidence="10" id="KW-1185">Reference proteome</keyword>
<evidence type="ECO:0000256" key="5">
    <source>
        <dbReference type="ARBA" id="ARBA00022989"/>
    </source>
</evidence>
<feature type="chain" id="PRO_5035592245" description="Amino acid transporter" evidence="8">
    <location>
        <begin position="19"/>
        <end position="305"/>
    </location>
</feature>
<evidence type="ECO:0000313" key="9">
    <source>
        <dbReference type="EMBL" id="CAD7653941.1"/>
    </source>
</evidence>
<evidence type="ECO:0000256" key="2">
    <source>
        <dbReference type="ARBA" id="ARBA00006148"/>
    </source>
</evidence>
<reference evidence="9" key="1">
    <citation type="submission" date="2020-11" db="EMBL/GenBank/DDBJ databases">
        <authorList>
            <person name="Tran Van P."/>
        </authorList>
    </citation>
    <scope>NUCLEOTIDE SEQUENCE</scope>
</reference>
<keyword evidence="5 7" id="KW-1133">Transmembrane helix</keyword>
<dbReference type="GO" id="GO:0015175">
    <property type="term" value="F:neutral L-amino acid transmembrane transporter activity"/>
    <property type="evidence" value="ECO:0007669"/>
    <property type="project" value="TreeGrafter"/>
</dbReference>
<keyword evidence="6 7" id="KW-0472">Membrane</keyword>
<keyword evidence="4 7" id="KW-0812">Transmembrane</keyword>
<sequence length="305" mass="33685">MMMMVPLIISSMALSILGTKQGENKRMIVLTIVLVVTFSSFTTIFGTSLMMIIKPGTIDSPSKNATDNYQGYINPQIGTSQDETIYDVFMNLIPDNIIAATFTTHYTALVAVDPDNLSLGYKKVPERAFKTNMLGLCVFSLILGFAVKQLDTKADTIHRLLVETQAVVLGYINPQIGTSQDETIYNVFMNLIPDNIIDATFTTHYTALVAVDPDNLSLGYKKVPERAFKTNMLGLCVFSLILGFAVKQLDTKADTIHRLLVETQAVVTNIISSLISVAYFTAYLEYTILIELIETRFTALSFALG</sequence>
<dbReference type="Gene3D" id="1.10.3860.10">
    <property type="entry name" value="Sodium:dicarboxylate symporter"/>
    <property type="match status" value="2"/>
</dbReference>
<dbReference type="InterPro" id="IPR050746">
    <property type="entry name" value="DAACS"/>
</dbReference>
<dbReference type="Proteomes" id="UP000728032">
    <property type="component" value="Unassembled WGS sequence"/>
</dbReference>
<comment type="similarity">
    <text evidence="2 7">Belongs to the dicarboxylate/amino acid:cation symporter (DAACS) (TC 2.A.23) family.</text>
</comment>
<dbReference type="EMBL" id="CAJPVJ010007297">
    <property type="protein sequence ID" value="CAG2171128.1"/>
    <property type="molecule type" value="Genomic_DNA"/>
</dbReference>
<dbReference type="GO" id="GO:0005313">
    <property type="term" value="F:L-glutamate transmembrane transporter activity"/>
    <property type="evidence" value="ECO:0007669"/>
    <property type="project" value="TreeGrafter"/>
</dbReference>
<dbReference type="InterPro" id="IPR036458">
    <property type="entry name" value="Na:dicarbo_symporter_sf"/>
</dbReference>
<comment type="caution">
    <text evidence="7">Lacks conserved residue(s) required for the propagation of feature annotation.</text>
</comment>
<organism evidence="9">
    <name type="scientific">Oppiella nova</name>
    <dbReference type="NCBI Taxonomy" id="334625"/>
    <lineage>
        <taxon>Eukaryota</taxon>
        <taxon>Metazoa</taxon>
        <taxon>Ecdysozoa</taxon>
        <taxon>Arthropoda</taxon>
        <taxon>Chelicerata</taxon>
        <taxon>Arachnida</taxon>
        <taxon>Acari</taxon>
        <taxon>Acariformes</taxon>
        <taxon>Sarcoptiformes</taxon>
        <taxon>Oribatida</taxon>
        <taxon>Brachypylina</taxon>
        <taxon>Oppioidea</taxon>
        <taxon>Oppiidae</taxon>
        <taxon>Oppiella</taxon>
    </lineage>
</organism>
<keyword evidence="7" id="KW-0769">Symport</keyword>
<dbReference type="GO" id="GO:0015501">
    <property type="term" value="F:glutamate:sodium symporter activity"/>
    <property type="evidence" value="ECO:0007669"/>
    <property type="project" value="TreeGrafter"/>
</dbReference>
<dbReference type="PANTHER" id="PTHR11958">
    <property type="entry name" value="SODIUM/DICARBOXYLATE SYMPORTER-RELATED"/>
    <property type="match status" value="1"/>
</dbReference>
<dbReference type="Pfam" id="PF00375">
    <property type="entry name" value="SDF"/>
    <property type="match status" value="2"/>
</dbReference>
<evidence type="ECO:0000256" key="3">
    <source>
        <dbReference type="ARBA" id="ARBA00022448"/>
    </source>
</evidence>
<dbReference type="GO" id="GO:0005886">
    <property type="term" value="C:plasma membrane"/>
    <property type="evidence" value="ECO:0007669"/>
    <property type="project" value="TreeGrafter"/>
</dbReference>
<gene>
    <name evidence="9" type="ORF">ONB1V03_LOCUS10592</name>
</gene>
<dbReference type="SUPFAM" id="SSF118215">
    <property type="entry name" value="Proton glutamate symport protein"/>
    <property type="match status" value="2"/>
</dbReference>
<evidence type="ECO:0000313" key="10">
    <source>
        <dbReference type="Proteomes" id="UP000728032"/>
    </source>
</evidence>
<proteinExistence type="inferred from homology"/>
<keyword evidence="3 7" id="KW-0813">Transport</keyword>
<feature type="signal peptide" evidence="8">
    <location>
        <begin position="1"/>
        <end position="18"/>
    </location>
</feature>
<dbReference type="AlphaFoldDB" id="A0A7R9M7X0"/>
<feature type="transmembrane region" description="Helical" evidence="7">
    <location>
        <begin position="28"/>
        <end position="53"/>
    </location>
</feature>
<protein>
    <recommendedName>
        <fullName evidence="7">Amino acid transporter</fullName>
    </recommendedName>
</protein>
<evidence type="ECO:0000256" key="6">
    <source>
        <dbReference type="ARBA" id="ARBA00023136"/>
    </source>
</evidence>
<evidence type="ECO:0000256" key="8">
    <source>
        <dbReference type="SAM" id="SignalP"/>
    </source>
</evidence>
<evidence type="ECO:0000256" key="7">
    <source>
        <dbReference type="RuleBase" id="RU361216"/>
    </source>
</evidence>